<keyword evidence="4 9" id="KW-0997">Cell inner membrane</keyword>
<dbReference type="PANTHER" id="PTHR35011:SF2">
    <property type="entry name" value="2,3-DIKETO-L-GULONATE TRAP TRANSPORTER SMALL PERMEASE PROTEIN YIAM"/>
    <property type="match status" value="1"/>
</dbReference>
<feature type="transmembrane region" description="Helical" evidence="9">
    <location>
        <begin position="66"/>
        <end position="85"/>
    </location>
</feature>
<name>A0A2N4UKU6_9BURK</name>
<keyword evidence="5 9" id="KW-0812">Transmembrane</keyword>
<dbReference type="InterPro" id="IPR007387">
    <property type="entry name" value="TRAP_DctQ"/>
</dbReference>
<dbReference type="RefSeq" id="WP_102068137.1">
    <property type="nucleotide sequence ID" value="NZ_PDNV01000001.1"/>
</dbReference>
<dbReference type="EMBL" id="PDNV01000001">
    <property type="protein sequence ID" value="PLC55654.1"/>
    <property type="molecule type" value="Genomic_DNA"/>
</dbReference>
<protein>
    <recommendedName>
        <fullName evidence="9">TRAP transporter small permease protein</fullName>
    </recommendedName>
</protein>
<dbReference type="Proteomes" id="UP000234328">
    <property type="component" value="Unassembled WGS sequence"/>
</dbReference>
<keyword evidence="7 9" id="KW-0472">Membrane</keyword>
<dbReference type="AlphaFoldDB" id="A0A2N4UKU6"/>
<evidence type="ECO:0000256" key="8">
    <source>
        <dbReference type="ARBA" id="ARBA00038436"/>
    </source>
</evidence>
<evidence type="ECO:0000313" key="11">
    <source>
        <dbReference type="EMBL" id="PLC55654.1"/>
    </source>
</evidence>
<evidence type="ECO:0000256" key="5">
    <source>
        <dbReference type="ARBA" id="ARBA00022692"/>
    </source>
</evidence>
<comment type="function">
    <text evidence="9">Part of the tripartite ATP-independent periplasmic (TRAP) transport system.</text>
</comment>
<proteinExistence type="inferred from homology"/>
<feature type="transmembrane region" description="Helical" evidence="9">
    <location>
        <begin position="106"/>
        <end position="126"/>
    </location>
</feature>
<comment type="subunit">
    <text evidence="9">The complex comprises the extracytoplasmic solute receptor protein and the two transmembrane proteins.</text>
</comment>
<feature type="transmembrane region" description="Helical" evidence="9">
    <location>
        <begin position="33"/>
        <end position="54"/>
    </location>
</feature>
<evidence type="ECO:0000256" key="4">
    <source>
        <dbReference type="ARBA" id="ARBA00022519"/>
    </source>
</evidence>
<evidence type="ECO:0000259" key="10">
    <source>
        <dbReference type="Pfam" id="PF04290"/>
    </source>
</evidence>
<evidence type="ECO:0000313" key="12">
    <source>
        <dbReference type="Proteomes" id="UP000234328"/>
    </source>
</evidence>
<evidence type="ECO:0000256" key="3">
    <source>
        <dbReference type="ARBA" id="ARBA00022475"/>
    </source>
</evidence>
<keyword evidence="2 9" id="KW-0813">Transport</keyword>
<evidence type="ECO:0000256" key="7">
    <source>
        <dbReference type="ARBA" id="ARBA00023136"/>
    </source>
</evidence>
<dbReference type="InterPro" id="IPR055348">
    <property type="entry name" value="DctQ"/>
</dbReference>
<dbReference type="OrthoDB" id="6363908at2"/>
<dbReference type="GO" id="GO:0022857">
    <property type="term" value="F:transmembrane transporter activity"/>
    <property type="evidence" value="ECO:0007669"/>
    <property type="project" value="UniProtKB-UniRule"/>
</dbReference>
<evidence type="ECO:0000256" key="9">
    <source>
        <dbReference type="RuleBase" id="RU369079"/>
    </source>
</evidence>
<keyword evidence="12" id="KW-1185">Reference proteome</keyword>
<organism evidence="11 12">
    <name type="scientific">Pollutimonas nitritireducens</name>
    <dbReference type="NCBI Taxonomy" id="2045209"/>
    <lineage>
        <taxon>Bacteria</taxon>
        <taxon>Pseudomonadati</taxon>
        <taxon>Pseudomonadota</taxon>
        <taxon>Betaproteobacteria</taxon>
        <taxon>Burkholderiales</taxon>
        <taxon>Alcaligenaceae</taxon>
        <taxon>Pollutimonas</taxon>
    </lineage>
</organism>
<accession>A0A2N4UKU6</accession>
<gene>
    <name evidence="11" type="ORF">CR155_00945</name>
</gene>
<feature type="domain" description="Tripartite ATP-independent periplasmic transporters DctQ component" evidence="10">
    <location>
        <begin position="42"/>
        <end position="173"/>
    </location>
</feature>
<reference evidence="11 12" key="1">
    <citation type="submission" date="2017-10" db="EMBL/GenBank/DDBJ databases">
        <title>Two draft genome sequences of Pusillimonas sp. strains isolated from a nitrate- and radionuclide-contaminated groundwater in Russia.</title>
        <authorList>
            <person name="Grouzdev D.S."/>
            <person name="Tourova T.P."/>
            <person name="Goeva M.A."/>
            <person name="Babich T.L."/>
            <person name="Sokolova D.S."/>
            <person name="Abdullin R."/>
            <person name="Poltaraus A.B."/>
            <person name="Toshchakov S.V."/>
            <person name="Nazina T.N."/>
        </authorList>
    </citation>
    <scope>NUCLEOTIDE SEQUENCE [LARGE SCALE GENOMIC DNA]</scope>
    <source>
        <strain evidence="11 12">JR1/69-2-13</strain>
    </source>
</reference>
<comment type="similarity">
    <text evidence="8 9">Belongs to the TRAP transporter small permease family.</text>
</comment>
<sequence>MAIPDAHHDEPIEPILPEIPDPPVRVPLKFEDWASVLILSALALITFGNVIGRYLTDTSFAWTEEISVFLLIVLTMTAGASAFVRNQHIRIELIADGGSAQRRRRLALISAVVVLLFFMLLAVLSARMAYDDYSYGDTSPAIGVPAWWYSIWMPILASAIALRMAGMLRRLLRARA</sequence>
<keyword evidence="6 9" id="KW-1133">Transmembrane helix</keyword>
<evidence type="ECO:0000256" key="6">
    <source>
        <dbReference type="ARBA" id="ARBA00022989"/>
    </source>
</evidence>
<dbReference type="GO" id="GO:0015740">
    <property type="term" value="P:C4-dicarboxylate transport"/>
    <property type="evidence" value="ECO:0007669"/>
    <property type="project" value="TreeGrafter"/>
</dbReference>
<dbReference type="Pfam" id="PF04290">
    <property type="entry name" value="DctQ"/>
    <property type="match status" value="1"/>
</dbReference>
<dbReference type="PANTHER" id="PTHR35011">
    <property type="entry name" value="2,3-DIKETO-L-GULONATE TRAP TRANSPORTER SMALL PERMEASE PROTEIN YIAM"/>
    <property type="match status" value="1"/>
</dbReference>
<keyword evidence="3" id="KW-1003">Cell membrane</keyword>
<evidence type="ECO:0000256" key="1">
    <source>
        <dbReference type="ARBA" id="ARBA00004429"/>
    </source>
</evidence>
<dbReference type="GO" id="GO:0005886">
    <property type="term" value="C:plasma membrane"/>
    <property type="evidence" value="ECO:0007669"/>
    <property type="project" value="UniProtKB-SubCell"/>
</dbReference>
<feature type="transmembrane region" description="Helical" evidence="9">
    <location>
        <begin position="146"/>
        <end position="165"/>
    </location>
</feature>
<evidence type="ECO:0000256" key="2">
    <source>
        <dbReference type="ARBA" id="ARBA00022448"/>
    </source>
</evidence>
<comment type="caution">
    <text evidence="11">The sequence shown here is derived from an EMBL/GenBank/DDBJ whole genome shotgun (WGS) entry which is preliminary data.</text>
</comment>
<comment type="subcellular location">
    <subcellularLocation>
        <location evidence="1 9">Cell inner membrane</location>
        <topology evidence="1 9">Multi-pass membrane protein</topology>
    </subcellularLocation>
</comment>